<proteinExistence type="inferred from homology"/>
<sequence length="289" mass="32888">MDQILKVVIPAAGSGTRLLSATKEQPKEMLPIFSKDSNEKVVLKPIIQVIFEQLYDCGFRDFYFIVGRTKRVLEDHFTPDYNYINELKKKNKSEQAIELENFYERLEQSTIAWINQPSPKGFGDAVNLVKNLIGNKTFLVHAGDTLLSSVNNNHITSLINMHNSEKNDCSLLVRKVDDPKPFGIIDGEINSSDHINVTYIEEKPDNPKSNLAIMPLYVFETSIFDILSKTKPGKGNEIQLTDGIKGILEKGLRVYAMKMKDDDLWIDVGSPETYWDAQSKTYEQHARKD</sequence>
<gene>
    <name evidence="7" type="primary">galU</name>
    <name evidence="7" type="ORF">AAA799B03_00106</name>
</gene>
<dbReference type="InterPro" id="IPR005771">
    <property type="entry name" value="GalU_uridylyltTrfase_bac/arc"/>
</dbReference>
<dbReference type="PATRIC" id="fig|1502289.3.peg.116"/>
<dbReference type="InterPro" id="IPR005835">
    <property type="entry name" value="NTP_transferase_dom"/>
</dbReference>
<dbReference type="EMBL" id="JOTA01000002">
    <property type="protein sequence ID" value="KFM22206.1"/>
    <property type="molecule type" value="Genomic_DNA"/>
</dbReference>
<evidence type="ECO:0000256" key="4">
    <source>
        <dbReference type="ARBA" id="ARBA00022695"/>
    </source>
</evidence>
<evidence type="ECO:0000313" key="8">
    <source>
        <dbReference type="Proteomes" id="UP000029384"/>
    </source>
</evidence>
<dbReference type="GO" id="GO:0006011">
    <property type="term" value="P:UDP-alpha-D-glucose metabolic process"/>
    <property type="evidence" value="ECO:0007669"/>
    <property type="project" value="InterPro"/>
</dbReference>
<dbReference type="AlphaFoldDB" id="A0A087S902"/>
<keyword evidence="4 7" id="KW-0548">Nucleotidyltransferase</keyword>
<keyword evidence="8" id="KW-1185">Reference proteome</keyword>
<protein>
    <recommendedName>
        <fullName evidence="2">UTP--glucose-1-phosphate uridylyltransferase</fullName>
        <ecNumber evidence="2">2.7.7.9</ecNumber>
    </recommendedName>
</protein>
<dbReference type="InterPro" id="IPR029044">
    <property type="entry name" value="Nucleotide-diphossugar_trans"/>
</dbReference>
<dbReference type="Pfam" id="PF00483">
    <property type="entry name" value="NTP_transferase"/>
    <property type="match status" value="1"/>
</dbReference>
<dbReference type="SUPFAM" id="SSF53448">
    <property type="entry name" value="Nucleotide-diphospho-sugar transferases"/>
    <property type="match status" value="1"/>
</dbReference>
<dbReference type="PANTHER" id="PTHR43197">
    <property type="entry name" value="UTP--GLUCOSE-1-PHOSPHATE URIDYLYLTRANSFERASE"/>
    <property type="match status" value="1"/>
</dbReference>
<dbReference type="Proteomes" id="UP000029384">
    <property type="component" value="Unassembled WGS sequence"/>
</dbReference>
<evidence type="ECO:0000259" key="6">
    <source>
        <dbReference type="Pfam" id="PF00483"/>
    </source>
</evidence>
<dbReference type="PANTHER" id="PTHR43197:SF1">
    <property type="entry name" value="UTP--GLUCOSE-1-PHOSPHATE URIDYLYLTRANSFERASE"/>
    <property type="match status" value="1"/>
</dbReference>
<evidence type="ECO:0000313" key="7">
    <source>
        <dbReference type="EMBL" id="KFM22206.1"/>
    </source>
</evidence>
<name>A0A087S902_9ARCH</name>
<comment type="catalytic activity">
    <reaction evidence="5">
        <text>alpha-D-glucose 1-phosphate + UTP + H(+) = UDP-alpha-D-glucose + diphosphate</text>
        <dbReference type="Rhea" id="RHEA:19889"/>
        <dbReference type="ChEBI" id="CHEBI:15378"/>
        <dbReference type="ChEBI" id="CHEBI:33019"/>
        <dbReference type="ChEBI" id="CHEBI:46398"/>
        <dbReference type="ChEBI" id="CHEBI:58601"/>
        <dbReference type="ChEBI" id="CHEBI:58885"/>
        <dbReference type="EC" id="2.7.7.9"/>
    </reaction>
</comment>
<evidence type="ECO:0000256" key="2">
    <source>
        <dbReference type="ARBA" id="ARBA00012415"/>
    </source>
</evidence>
<organism evidence="7 8">
    <name type="scientific">Marine Group I thaumarchaeote SCGC AAA799-B03</name>
    <dbReference type="NCBI Taxonomy" id="1502289"/>
    <lineage>
        <taxon>Archaea</taxon>
        <taxon>Nitrososphaerota</taxon>
        <taxon>Marine Group I</taxon>
    </lineage>
</organism>
<comment type="caution">
    <text evidence="7">The sequence shown here is derived from an EMBL/GenBank/DDBJ whole genome shotgun (WGS) entry which is preliminary data.</text>
</comment>
<dbReference type="Gene3D" id="3.90.550.10">
    <property type="entry name" value="Spore Coat Polysaccharide Biosynthesis Protein SpsA, Chain A"/>
    <property type="match status" value="1"/>
</dbReference>
<dbReference type="EC" id="2.7.7.9" evidence="2"/>
<accession>A0A087S902</accession>
<keyword evidence="3 7" id="KW-0808">Transferase</keyword>
<evidence type="ECO:0000256" key="3">
    <source>
        <dbReference type="ARBA" id="ARBA00022679"/>
    </source>
</evidence>
<evidence type="ECO:0000256" key="1">
    <source>
        <dbReference type="ARBA" id="ARBA00006890"/>
    </source>
</evidence>
<dbReference type="GO" id="GO:0003983">
    <property type="term" value="F:UTP:glucose-1-phosphate uridylyltransferase activity"/>
    <property type="evidence" value="ECO:0007669"/>
    <property type="project" value="UniProtKB-EC"/>
</dbReference>
<evidence type="ECO:0000256" key="5">
    <source>
        <dbReference type="ARBA" id="ARBA00048128"/>
    </source>
</evidence>
<feature type="domain" description="Nucleotidyl transferase" evidence="6">
    <location>
        <begin position="6"/>
        <end position="282"/>
    </location>
</feature>
<comment type="similarity">
    <text evidence="1">Belongs to the UDPGP type 2 family.</text>
</comment>
<reference evidence="7 8" key="1">
    <citation type="submission" date="2014-06" db="EMBL/GenBank/DDBJ databases">
        <authorList>
            <person name="Ngugi D.K."/>
            <person name="Blom J."/>
            <person name="Alam I."/>
            <person name="Rashid M."/>
            <person name="Baalawi W."/>
            <person name="Zhang G."/>
            <person name="Hikmawan T."/>
            <person name="Guan Y."/>
            <person name="Antunes A."/>
            <person name="Siam R."/>
            <person name="El-Dorry H."/>
            <person name="Bajic V."/>
            <person name="Stingl U."/>
        </authorList>
    </citation>
    <scope>NUCLEOTIDE SEQUENCE [LARGE SCALE GENOMIC DNA]</scope>
    <source>
        <strain evidence="7">SCGC AAA799-B03</strain>
    </source>
</reference>